<dbReference type="Proteomes" id="UP000277204">
    <property type="component" value="Unassembled WGS sequence"/>
</dbReference>
<accession>A0A183LMN2</accession>
<evidence type="ECO:0000313" key="2">
    <source>
        <dbReference type="Proteomes" id="UP000277204"/>
    </source>
</evidence>
<proteinExistence type="predicted"/>
<name>A0A183LMN2_9TREM</name>
<reference evidence="1 2" key="1">
    <citation type="submission" date="2018-11" db="EMBL/GenBank/DDBJ databases">
        <authorList>
            <consortium name="Pathogen Informatics"/>
        </authorList>
    </citation>
    <scope>NUCLEOTIDE SEQUENCE [LARGE SCALE GENOMIC DNA]</scope>
    <source>
        <strain evidence="1 2">Zambia</strain>
    </source>
</reference>
<sequence>MEDVRTRRGAEIAPDHHLVVANLKLKLKKHWKTGETPSQRLNTAILRDNDKLNEFKITLDNRLQALQDLLN</sequence>
<dbReference type="EMBL" id="UZAI01001678">
    <property type="protein sequence ID" value="VDO64325.1"/>
    <property type="molecule type" value="Genomic_DNA"/>
</dbReference>
<evidence type="ECO:0000313" key="1">
    <source>
        <dbReference type="EMBL" id="VDO64325.1"/>
    </source>
</evidence>
<keyword evidence="2" id="KW-1185">Reference proteome</keyword>
<protein>
    <submittedName>
        <fullName evidence="1">Uncharacterized protein</fullName>
    </submittedName>
</protein>
<gene>
    <name evidence="1" type="ORF">SMRZ_LOCUS5057</name>
</gene>
<dbReference type="AlphaFoldDB" id="A0A183LMN2"/>
<organism evidence="1 2">
    <name type="scientific">Schistosoma margrebowiei</name>
    <dbReference type="NCBI Taxonomy" id="48269"/>
    <lineage>
        <taxon>Eukaryota</taxon>
        <taxon>Metazoa</taxon>
        <taxon>Spiralia</taxon>
        <taxon>Lophotrochozoa</taxon>
        <taxon>Platyhelminthes</taxon>
        <taxon>Trematoda</taxon>
        <taxon>Digenea</taxon>
        <taxon>Strigeidida</taxon>
        <taxon>Schistosomatoidea</taxon>
        <taxon>Schistosomatidae</taxon>
        <taxon>Schistosoma</taxon>
    </lineage>
</organism>